<dbReference type="InterPro" id="IPR014284">
    <property type="entry name" value="RNA_pol_sigma-70_dom"/>
</dbReference>
<dbReference type="GO" id="GO:0006352">
    <property type="term" value="P:DNA-templated transcription initiation"/>
    <property type="evidence" value="ECO:0007669"/>
    <property type="project" value="InterPro"/>
</dbReference>
<dbReference type="GO" id="GO:0003677">
    <property type="term" value="F:DNA binding"/>
    <property type="evidence" value="ECO:0007669"/>
    <property type="project" value="UniProtKB-KW"/>
</dbReference>
<gene>
    <name evidence="8" type="ORF">LKD31_06715</name>
</gene>
<protein>
    <submittedName>
        <fullName evidence="8">Sigma-70 family RNA polymerase sigma factor</fullName>
    </submittedName>
</protein>
<dbReference type="Pfam" id="PF04545">
    <property type="entry name" value="Sigma70_r4"/>
    <property type="match status" value="1"/>
</dbReference>
<evidence type="ECO:0000256" key="4">
    <source>
        <dbReference type="ARBA" id="ARBA00023125"/>
    </source>
</evidence>
<organism evidence="8 9">
    <name type="scientific">Hominenteromicrobium mulieris</name>
    <dbReference type="NCBI Taxonomy" id="2885357"/>
    <lineage>
        <taxon>Bacteria</taxon>
        <taxon>Bacillati</taxon>
        <taxon>Bacillota</taxon>
        <taxon>Clostridia</taxon>
        <taxon>Eubacteriales</taxon>
        <taxon>Oscillospiraceae</taxon>
        <taxon>Hominenteromicrobium</taxon>
    </lineage>
</organism>
<evidence type="ECO:0000256" key="2">
    <source>
        <dbReference type="ARBA" id="ARBA00023015"/>
    </source>
</evidence>
<evidence type="ECO:0000256" key="1">
    <source>
        <dbReference type="ARBA" id="ARBA00010641"/>
    </source>
</evidence>
<comment type="caution">
    <text evidence="8">The sequence shown here is derived from an EMBL/GenBank/DDBJ whole genome shotgun (WGS) entry which is preliminary data.</text>
</comment>
<reference evidence="8" key="1">
    <citation type="submission" date="2021-10" db="EMBL/GenBank/DDBJ databases">
        <title>Anaerobic single-cell dispensing facilitates the cultivation of human gut bacteria.</title>
        <authorList>
            <person name="Afrizal A."/>
        </authorList>
    </citation>
    <scope>NUCLEOTIDE SEQUENCE</scope>
    <source>
        <strain evidence="8">CLA-AA-H250</strain>
    </source>
</reference>
<dbReference type="NCBIfam" id="TIGR02937">
    <property type="entry name" value="sigma70-ECF"/>
    <property type="match status" value="1"/>
</dbReference>
<dbReference type="Gene3D" id="1.10.1740.10">
    <property type="match status" value="1"/>
</dbReference>
<keyword evidence="3" id="KW-0731">Sigma factor</keyword>
<feature type="domain" description="RNA polymerase sigma-70 region 4" evidence="7">
    <location>
        <begin position="128"/>
        <end position="175"/>
    </location>
</feature>
<evidence type="ECO:0000313" key="8">
    <source>
        <dbReference type="EMBL" id="MCC2136706.1"/>
    </source>
</evidence>
<sequence>MKEDHEIIELYWARSESAVHETDEKYGAKLHTLSGRILPEAEDAEECVNDTYLGAWNAMPPQRPLALFAFLARICRNIACDKLDKLRAKKRSAEVSALTEELSACIADPTAAREAESREIAEALNSFLSTLPVDARLFFMRRYWYMDSVKAIAEKYGCGESRVKTSLHRTREKLRDYLQKEDIWL</sequence>
<dbReference type="SUPFAM" id="SSF88946">
    <property type="entry name" value="Sigma2 domain of RNA polymerase sigma factors"/>
    <property type="match status" value="1"/>
</dbReference>
<dbReference type="PANTHER" id="PTHR43133:SF8">
    <property type="entry name" value="RNA POLYMERASE SIGMA FACTOR HI_1459-RELATED"/>
    <property type="match status" value="1"/>
</dbReference>
<dbReference type="InterPro" id="IPR013324">
    <property type="entry name" value="RNA_pol_sigma_r3/r4-like"/>
</dbReference>
<dbReference type="EMBL" id="JAJEQC010000005">
    <property type="protein sequence ID" value="MCC2136706.1"/>
    <property type="molecule type" value="Genomic_DNA"/>
</dbReference>
<keyword evidence="9" id="KW-1185">Reference proteome</keyword>
<proteinExistence type="inferred from homology"/>
<dbReference type="Gene3D" id="1.10.10.10">
    <property type="entry name" value="Winged helix-like DNA-binding domain superfamily/Winged helix DNA-binding domain"/>
    <property type="match status" value="1"/>
</dbReference>
<evidence type="ECO:0000259" key="7">
    <source>
        <dbReference type="Pfam" id="PF04545"/>
    </source>
</evidence>
<dbReference type="InterPro" id="IPR007627">
    <property type="entry name" value="RNA_pol_sigma70_r2"/>
</dbReference>
<dbReference type="Pfam" id="PF04542">
    <property type="entry name" value="Sigma70_r2"/>
    <property type="match status" value="1"/>
</dbReference>
<dbReference type="PANTHER" id="PTHR43133">
    <property type="entry name" value="RNA POLYMERASE ECF-TYPE SIGMA FACTO"/>
    <property type="match status" value="1"/>
</dbReference>
<evidence type="ECO:0000313" key="9">
    <source>
        <dbReference type="Proteomes" id="UP001199424"/>
    </source>
</evidence>
<accession>A0AAE3AK25</accession>
<dbReference type="GO" id="GO:0016987">
    <property type="term" value="F:sigma factor activity"/>
    <property type="evidence" value="ECO:0007669"/>
    <property type="project" value="UniProtKB-KW"/>
</dbReference>
<name>A0AAE3AK25_9FIRM</name>
<dbReference type="InterPro" id="IPR007630">
    <property type="entry name" value="RNA_pol_sigma70_r4"/>
</dbReference>
<comment type="similarity">
    <text evidence="1">Belongs to the sigma-70 factor family. ECF subfamily.</text>
</comment>
<evidence type="ECO:0000256" key="5">
    <source>
        <dbReference type="ARBA" id="ARBA00023163"/>
    </source>
</evidence>
<dbReference type="InterPro" id="IPR036388">
    <property type="entry name" value="WH-like_DNA-bd_sf"/>
</dbReference>
<dbReference type="Proteomes" id="UP001199424">
    <property type="component" value="Unassembled WGS sequence"/>
</dbReference>
<keyword evidence="5" id="KW-0804">Transcription</keyword>
<evidence type="ECO:0000259" key="6">
    <source>
        <dbReference type="Pfam" id="PF04542"/>
    </source>
</evidence>
<dbReference type="SUPFAM" id="SSF88659">
    <property type="entry name" value="Sigma3 and sigma4 domains of RNA polymerase sigma factors"/>
    <property type="match status" value="1"/>
</dbReference>
<dbReference type="RefSeq" id="WP_308449103.1">
    <property type="nucleotide sequence ID" value="NZ_JAJEQC010000005.1"/>
</dbReference>
<dbReference type="AlphaFoldDB" id="A0AAE3AK25"/>
<evidence type="ECO:0000256" key="3">
    <source>
        <dbReference type="ARBA" id="ARBA00023082"/>
    </source>
</evidence>
<dbReference type="InterPro" id="IPR013325">
    <property type="entry name" value="RNA_pol_sigma_r2"/>
</dbReference>
<dbReference type="InterPro" id="IPR039425">
    <property type="entry name" value="RNA_pol_sigma-70-like"/>
</dbReference>
<feature type="domain" description="RNA polymerase sigma-70 region 2" evidence="6">
    <location>
        <begin position="24"/>
        <end position="87"/>
    </location>
</feature>
<keyword evidence="4" id="KW-0238">DNA-binding</keyword>
<keyword evidence="2" id="KW-0805">Transcription regulation</keyword>